<dbReference type="SUPFAM" id="SSF53597">
    <property type="entry name" value="Dihydrofolate reductase-like"/>
    <property type="match status" value="1"/>
</dbReference>
<evidence type="ECO:0000313" key="14">
    <source>
        <dbReference type="EMBL" id="TQB68019.1"/>
    </source>
</evidence>
<comment type="similarity">
    <text evidence="3">Belongs to the HTP reductase family.</text>
</comment>
<accession>A0A507QHP3</accession>
<dbReference type="GO" id="GO:0006606">
    <property type="term" value="P:protein import into nucleus"/>
    <property type="evidence" value="ECO:0007669"/>
    <property type="project" value="TreeGrafter"/>
</dbReference>
<evidence type="ECO:0000256" key="9">
    <source>
        <dbReference type="ARBA" id="ARBA00031630"/>
    </source>
</evidence>
<feature type="region of interest" description="Disordered" evidence="12">
    <location>
        <begin position="302"/>
        <end position="323"/>
    </location>
</feature>
<keyword evidence="7" id="KW-0539">Nucleus</keyword>
<dbReference type="Pfam" id="PF01872">
    <property type="entry name" value="RibD_C"/>
    <property type="match status" value="1"/>
</dbReference>
<dbReference type="STRING" id="5098.A0A507QHP3"/>
<organism evidence="14 15">
    <name type="scientific">Monascus purpureus</name>
    <name type="common">Red mold</name>
    <name type="synonym">Monascus anka</name>
    <dbReference type="NCBI Taxonomy" id="5098"/>
    <lineage>
        <taxon>Eukaryota</taxon>
        <taxon>Fungi</taxon>
        <taxon>Dikarya</taxon>
        <taxon>Ascomycota</taxon>
        <taxon>Pezizomycotina</taxon>
        <taxon>Eurotiomycetes</taxon>
        <taxon>Eurotiomycetidae</taxon>
        <taxon>Eurotiales</taxon>
        <taxon>Aspergillaceae</taxon>
        <taxon>Monascus</taxon>
    </lineage>
</organism>
<gene>
    <name evidence="14" type="ORF">MPDQ_004172</name>
</gene>
<evidence type="ECO:0000256" key="11">
    <source>
        <dbReference type="ARBA" id="ARBA00049020"/>
    </source>
</evidence>
<dbReference type="PANTHER" id="PTHR11225">
    <property type="entry name" value="NUCLEAR PORE COMPLEX PROTEIN NUP93 NUCLEOPORIN NUP93 DEAD EYE PROTEIN"/>
    <property type="match status" value="1"/>
</dbReference>
<dbReference type="InterPro" id="IPR024072">
    <property type="entry name" value="DHFR-like_dom_sf"/>
</dbReference>
<evidence type="ECO:0000313" key="15">
    <source>
        <dbReference type="Proteomes" id="UP000319663"/>
    </source>
</evidence>
<dbReference type="GO" id="GO:0017056">
    <property type="term" value="F:structural constituent of nuclear pore"/>
    <property type="evidence" value="ECO:0007669"/>
    <property type="project" value="InterPro"/>
</dbReference>
<comment type="subcellular location">
    <subcellularLocation>
        <location evidence="2">Nucleus envelope</location>
    </subcellularLocation>
</comment>
<feature type="compositionally biased region" description="Polar residues" evidence="12">
    <location>
        <begin position="20"/>
        <end position="34"/>
    </location>
</feature>
<name>A0A507QHP3_MONPU</name>
<dbReference type="EC" id="1.1.1.302" evidence="5"/>
<evidence type="ECO:0000256" key="2">
    <source>
        <dbReference type="ARBA" id="ARBA00004259"/>
    </source>
</evidence>
<feature type="region of interest" description="Disordered" evidence="12">
    <location>
        <begin position="1"/>
        <end position="87"/>
    </location>
</feature>
<keyword evidence="15" id="KW-1185">Reference proteome</keyword>
<protein>
    <recommendedName>
        <fullName evidence="6">2,5-diamino-6-ribosylamino-4(3H)-pyrimidinone 5'-phosphate reductase</fullName>
        <ecNumber evidence="5">1.1.1.302</ecNumber>
    </recommendedName>
    <alternativeName>
        <fullName evidence="9">2,5-diamino-6-(5-phospho-D-ribosylamino)pyrimidin-4(3H)-one reductase</fullName>
    </alternativeName>
    <alternativeName>
        <fullName evidence="8">2,5-diamino-6-ribitylamino-4(3H)-pyrimidinone 5'-phosphate synthase</fullName>
    </alternativeName>
</protein>
<evidence type="ECO:0000259" key="13">
    <source>
        <dbReference type="Pfam" id="PF01872"/>
    </source>
</evidence>
<dbReference type="InterPro" id="IPR002734">
    <property type="entry name" value="RibDG_C"/>
</dbReference>
<feature type="region of interest" description="Disordered" evidence="12">
    <location>
        <begin position="1585"/>
        <end position="1604"/>
    </location>
</feature>
<evidence type="ECO:0000256" key="7">
    <source>
        <dbReference type="ARBA" id="ARBA00023242"/>
    </source>
</evidence>
<evidence type="ECO:0000256" key="6">
    <source>
        <dbReference type="ARBA" id="ARBA00015035"/>
    </source>
</evidence>
<reference evidence="14 15" key="1">
    <citation type="submission" date="2019-06" db="EMBL/GenBank/DDBJ databases">
        <title>Wine fermentation using esterase from Monascus purpureus.</title>
        <authorList>
            <person name="Geng C."/>
            <person name="Zhang Y."/>
        </authorList>
    </citation>
    <scope>NUCLEOTIDE SEQUENCE [LARGE SCALE GENOMIC DNA]</scope>
    <source>
        <strain evidence="14">HQ1</strain>
    </source>
</reference>
<dbReference type="Pfam" id="PF04097">
    <property type="entry name" value="Nic96"/>
    <property type="match status" value="1"/>
</dbReference>
<dbReference type="PANTHER" id="PTHR11225:SF4">
    <property type="entry name" value="NUCLEAR PORE COMPLEX PROTEIN NUP93"/>
    <property type="match status" value="1"/>
</dbReference>
<feature type="compositionally biased region" description="Polar residues" evidence="12">
    <location>
        <begin position="260"/>
        <end position="282"/>
    </location>
</feature>
<feature type="domain" description="Bacterial bifunctional deaminase-reductase C-terminal" evidence="13">
    <location>
        <begin position="1384"/>
        <end position="1592"/>
    </location>
</feature>
<evidence type="ECO:0000256" key="3">
    <source>
        <dbReference type="ARBA" id="ARBA00009723"/>
    </source>
</evidence>
<comment type="catalytic activity">
    <reaction evidence="10">
        <text>2,5-diamino-6-(1-D-ribitylamino)pyrimidin-4(3H)-one 5'-phosphate + NAD(+) = 2,5-diamino-6-(1-D-ribosylamino)pyrimidin-4(3H)-one 5'-phosphate + NADH + H(+)</text>
        <dbReference type="Rhea" id="RHEA:27274"/>
        <dbReference type="ChEBI" id="CHEBI:15378"/>
        <dbReference type="ChEBI" id="CHEBI:57540"/>
        <dbReference type="ChEBI" id="CHEBI:57945"/>
        <dbReference type="ChEBI" id="CHEBI:58890"/>
        <dbReference type="ChEBI" id="CHEBI:59545"/>
        <dbReference type="EC" id="1.1.1.302"/>
    </reaction>
</comment>
<dbReference type="GO" id="GO:0016973">
    <property type="term" value="P:poly(A)+ mRNA export from nucleus"/>
    <property type="evidence" value="ECO:0007669"/>
    <property type="project" value="TreeGrafter"/>
</dbReference>
<proteinExistence type="inferred from homology"/>
<dbReference type="EMBL" id="VIFY01000264">
    <property type="protein sequence ID" value="TQB68019.1"/>
    <property type="molecule type" value="Genomic_DNA"/>
</dbReference>
<comment type="similarity">
    <text evidence="4">Belongs to the nucleoporin interacting component (NIC) family.</text>
</comment>
<evidence type="ECO:0000256" key="1">
    <source>
        <dbReference type="ARBA" id="ARBA00003555"/>
    </source>
</evidence>
<evidence type="ECO:0000256" key="5">
    <source>
        <dbReference type="ARBA" id="ARBA00012851"/>
    </source>
</evidence>
<sequence length="1644" mass="181500">MASSNSSSIFGGGGLGSAATKPQSTSIFATNNPTGRFAGNSPAGATQPASATSLFGSKLQSQQQESQPSILGQTSDNQSQPPNRMTQPAFFNSLLERGRKRPMSVPTQDTSFGELPSLQLGLDDIRRKARELGAGGAKEQNGINGKAHYLLASSGVSPGHALRDLKALDPQASLTLPPRAQDTFDPDNQKFLKNIQQRGRQVMIAESLARSQRDFDAFLEKKIDLDWEEQRQKIFQHFGLVQKDDNPNYSPGAPMRGSFGRSTKPSKQGLASSHRAPTSSRSIFGRSGLGKSVIGVPATVSTSPKLFEDPSERNGGSGSRSSDVQFLREKMGHYAEKVQRLNLARLQGYTFPILHEFSGVEKTVGGDVPRQLFDAYRALVSIVGENESIGNVSDPGALKERQFARDYLDEALQSRSATYLRRKILEGSRLFLEHSFYDEVESLIYKNPREAQLGGIPTVLNKIRAYIRLRATRRDLAPDGTELQMVGQDYCWILIFYLLRCGFITEAAEYVSQDPGFRSLDHKFVTYMTTYAQNRRLPRDLQQKINGEYQQRSRNAPENTVDPYRMACYKIIGRCDLSRRRLEGVNQTVDDWMWLQFALAREDDRVEEAAGDVFGLEDIQTDITEIGQRVFAKGQEGPGGYGTFFLLQILGGMFEQAVSYLGSYAPVSAVHFAIALSYYGLLRVSDFYAAGEELLSYTVKQYPQVNFGYLITQYTRDFRIGHVEAAIDYFSLICLNSDLPGALGKSQTSVCHEALREFILETRDFAKLLGDIRADGTRIKGAIEQRLGLIKLGDQEEFLKTITLQAAAVADDKGLTADAVLLYHLAEDYDHVIDIINRALSDAVSVELGSPTLKLQPLVPRTEPLQDGQQGVSAQPGSSLSLTAVEDPVTLAKNMVSLYNANALYYQRIRQVNRDACGLLLRMMEAKTEVEAGKWTSALDAINRLDIVPLGAGGSVPYVRSAAQAFSSFPSIITRNVGHVIMWSITCIGHERERLSAGPYENEVRQGLADELLVMAKDIMVFSGSPRDGTETRIDDGLGVVSEPDVEMTHDSTTENDGPAFQDQAQIENAGNNEGASESRSSEMDFEQAPEKNATDQSDGDSGAGAGFRESADQGAAADYSLFNNPPNISRIRQVLFECKDPIEISLEEFETYWPFIDNVWVKQRSNASKEGHCTTDYYMCRLRRPTHRTSESRPLPEGKRPRKKRVREGGICNFQIKVVRFEGAYSTVTISRTPGSSEEHSHDLDYSDKVKRNSGLMEFARKEAIKGYLPSSIFTKFQEEPDKLLEAGGKFFTVTDVRNVSAKWRMQNPEVKLVPHNGYEYQKGHGIVRVRGSNNDGAAATGSKPSEMTPKVPRSPDTLTFPRFSLNFLKPYLPKHDSRRLFPHVTLSYASSMDSKISLQPGMQTVLSGPEAKLMTHYLRSRHDAILIGVGTVLADNPGLNCRLEGAGGFGGLGRMWQPRPIIIDPTGRWPIHPECRILRTAVEGKGKAPWVVVSPGAQLHPQKLMLLKGYGGDFLRIVEYNHNWRLRWEAIFRALASEGIKSVMVEGGGTVLSELLNPEYIPFIDSIIVTVAPTYLGRGGVGICPDSKRDDQGKPTPALNPTGVTWTALGQNVIMCGRIRPLSSTSEIPSPAGTDAGSREDT</sequence>
<dbReference type="Proteomes" id="UP000319663">
    <property type="component" value="Unassembled WGS sequence"/>
</dbReference>
<comment type="caution">
    <text evidence="14">The sequence shown here is derived from an EMBL/GenBank/DDBJ whole genome shotgun (WGS) entry which is preliminary data.</text>
</comment>
<evidence type="ECO:0000256" key="12">
    <source>
        <dbReference type="SAM" id="MobiDB-lite"/>
    </source>
</evidence>
<dbReference type="Gene3D" id="3.40.430.10">
    <property type="entry name" value="Dihydrofolate Reductase, subunit A"/>
    <property type="match status" value="1"/>
</dbReference>
<feature type="compositionally biased region" description="Polar residues" evidence="12">
    <location>
        <begin position="43"/>
        <end position="87"/>
    </location>
</feature>
<dbReference type="InterPro" id="IPR007231">
    <property type="entry name" value="Nucleoporin_int_Nup93/Nic96"/>
</dbReference>
<evidence type="ECO:0000256" key="10">
    <source>
        <dbReference type="ARBA" id="ARBA00047550"/>
    </source>
</evidence>
<comment type="catalytic activity">
    <reaction evidence="11">
        <text>2,5-diamino-6-(1-D-ribitylamino)pyrimidin-4(3H)-one 5'-phosphate + NADP(+) = 2,5-diamino-6-(1-D-ribosylamino)pyrimidin-4(3H)-one 5'-phosphate + NADPH + H(+)</text>
        <dbReference type="Rhea" id="RHEA:27278"/>
        <dbReference type="ChEBI" id="CHEBI:15378"/>
        <dbReference type="ChEBI" id="CHEBI:57783"/>
        <dbReference type="ChEBI" id="CHEBI:58349"/>
        <dbReference type="ChEBI" id="CHEBI:58890"/>
        <dbReference type="ChEBI" id="CHEBI:59545"/>
        <dbReference type="EC" id="1.1.1.302"/>
    </reaction>
</comment>
<feature type="region of interest" description="Disordered" evidence="12">
    <location>
        <begin position="242"/>
        <end position="285"/>
    </location>
</feature>
<feature type="region of interest" description="Disordered" evidence="12">
    <location>
        <begin position="1332"/>
        <end position="1357"/>
    </location>
</feature>
<dbReference type="GO" id="GO:0005643">
    <property type="term" value="C:nuclear pore"/>
    <property type="evidence" value="ECO:0007669"/>
    <property type="project" value="InterPro"/>
</dbReference>
<dbReference type="GO" id="GO:0008703">
    <property type="term" value="F:5-amino-6-(5-phosphoribosylamino)uracil reductase activity"/>
    <property type="evidence" value="ECO:0007669"/>
    <property type="project" value="InterPro"/>
</dbReference>
<feature type="region of interest" description="Disordered" evidence="12">
    <location>
        <begin position="1071"/>
        <end position="1109"/>
    </location>
</feature>
<dbReference type="GO" id="GO:0009231">
    <property type="term" value="P:riboflavin biosynthetic process"/>
    <property type="evidence" value="ECO:0007669"/>
    <property type="project" value="InterPro"/>
</dbReference>
<evidence type="ECO:0000256" key="4">
    <source>
        <dbReference type="ARBA" id="ARBA00010186"/>
    </source>
</evidence>
<comment type="function">
    <text evidence="1">Catalyzes an early step in riboflavin biosynthesis, the NADPH-dependent reduction of the ribose side chain of 2,5-diamino-6-ribosylamino-4(3H)-pyrimidinone 5'-phosphate, yielding 2,5-diamino-6-ribitylamino-4(3H)-pyrimidinone 5'-phosphate.</text>
</comment>
<evidence type="ECO:0000256" key="8">
    <source>
        <dbReference type="ARBA" id="ARBA00030073"/>
    </source>
</evidence>